<dbReference type="InterPro" id="IPR036779">
    <property type="entry name" value="LysM_dom_sf"/>
</dbReference>
<organism evidence="4 5">
    <name type="scientific">Mycena pura</name>
    <dbReference type="NCBI Taxonomy" id="153505"/>
    <lineage>
        <taxon>Eukaryota</taxon>
        <taxon>Fungi</taxon>
        <taxon>Dikarya</taxon>
        <taxon>Basidiomycota</taxon>
        <taxon>Agaricomycotina</taxon>
        <taxon>Agaricomycetes</taxon>
        <taxon>Agaricomycetidae</taxon>
        <taxon>Agaricales</taxon>
        <taxon>Marasmiineae</taxon>
        <taxon>Mycenaceae</taxon>
        <taxon>Mycena</taxon>
    </lineage>
</organism>
<dbReference type="CDD" id="cd00118">
    <property type="entry name" value="LysM"/>
    <property type="match status" value="3"/>
</dbReference>
<dbReference type="PROSITE" id="PS51782">
    <property type="entry name" value="LYSM"/>
    <property type="match status" value="3"/>
</dbReference>
<evidence type="ECO:0000313" key="4">
    <source>
        <dbReference type="EMBL" id="KAJ7190996.1"/>
    </source>
</evidence>
<accession>A0AAD6UND9</accession>
<feature type="domain" description="LysM" evidence="3">
    <location>
        <begin position="47"/>
        <end position="96"/>
    </location>
</feature>
<dbReference type="InterPro" id="IPR018392">
    <property type="entry name" value="LysM"/>
</dbReference>
<dbReference type="SMART" id="SM00257">
    <property type="entry name" value="LysM"/>
    <property type="match status" value="3"/>
</dbReference>
<gene>
    <name evidence="4" type="ORF">GGX14DRAFT_579343</name>
</gene>
<keyword evidence="1" id="KW-0147">Chitin-binding</keyword>
<dbReference type="AlphaFoldDB" id="A0AAD6UND9"/>
<feature type="domain" description="LysM" evidence="3">
    <location>
        <begin position="138"/>
        <end position="184"/>
    </location>
</feature>
<dbReference type="Gene3D" id="3.10.350.10">
    <property type="entry name" value="LysM domain"/>
    <property type="match status" value="3"/>
</dbReference>
<dbReference type="GO" id="GO:0008061">
    <property type="term" value="F:chitin binding"/>
    <property type="evidence" value="ECO:0007669"/>
    <property type="project" value="UniProtKB-KW"/>
</dbReference>
<dbReference type="Proteomes" id="UP001219525">
    <property type="component" value="Unassembled WGS sequence"/>
</dbReference>
<comment type="caution">
    <text evidence="4">The sequence shown here is derived from an EMBL/GenBank/DDBJ whole genome shotgun (WGS) entry which is preliminary data.</text>
</comment>
<dbReference type="PANTHER" id="PTHR34997">
    <property type="entry name" value="AM15"/>
    <property type="match status" value="1"/>
</dbReference>
<keyword evidence="2" id="KW-0843">Virulence</keyword>
<reference evidence="4" key="1">
    <citation type="submission" date="2023-03" db="EMBL/GenBank/DDBJ databases">
        <title>Massive genome expansion in bonnet fungi (Mycena s.s.) driven by repeated elements and novel gene families across ecological guilds.</title>
        <authorList>
            <consortium name="Lawrence Berkeley National Laboratory"/>
            <person name="Harder C.B."/>
            <person name="Miyauchi S."/>
            <person name="Viragh M."/>
            <person name="Kuo A."/>
            <person name="Thoen E."/>
            <person name="Andreopoulos B."/>
            <person name="Lu D."/>
            <person name="Skrede I."/>
            <person name="Drula E."/>
            <person name="Henrissat B."/>
            <person name="Morin E."/>
            <person name="Kohler A."/>
            <person name="Barry K."/>
            <person name="LaButti K."/>
            <person name="Morin E."/>
            <person name="Salamov A."/>
            <person name="Lipzen A."/>
            <person name="Mereny Z."/>
            <person name="Hegedus B."/>
            <person name="Baldrian P."/>
            <person name="Stursova M."/>
            <person name="Weitz H."/>
            <person name="Taylor A."/>
            <person name="Grigoriev I.V."/>
            <person name="Nagy L.G."/>
            <person name="Martin F."/>
            <person name="Kauserud H."/>
        </authorList>
    </citation>
    <scope>NUCLEOTIDE SEQUENCE</scope>
    <source>
        <strain evidence="4">9144</strain>
    </source>
</reference>
<sequence length="484" mass="50301">MTSASTCAAVTTQYSVSLYDVYSSNFLAQTDCMVEAGSTICLPQSCTTYTVATNDTCTTVANGANITSAQLHAYNPNLGTPSCQNIAQDVGTLICVSPHGGFPQVSGTSGASAPTGTATGLAPVPTPTADGSTAACGEWAMVLAGHFCSTLALKYSITVDDLYTMNPEINANGSNLLANYYYSSLGHTEYPREVAVCHRVATEDSAPKCPSVPAGAFSTTTTTALATTGTNFTMIITFSYPLVTATATSVSYETITAPGVAAPTNVAPGTRTAACGYYYDIQGFFFSCAAAGDTLESISNLVGVAEADLITWNTGKSSTKLPLSLVLLKYGAQSSPPGGNYTPIPATPPENASPFATSACADYHTIAANETCASIAAGQDISMQFFLNLNPGLTCAGLLAGVAYCDFPLSWVGETLPGYTVNELRPTVQHMPPAFPSPDKYDVCGLKAAAARIRMSAFMPARKKKKNGRCPSPGYQNKIVMIEI</sequence>
<keyword evidence="5" id="KW-1185">Reference proteome</keyword>
<evidence type="ECO:0000259" key="3">
    <source>
        <dbReference type="PROSITE" id="PS51782"/>
    </source>
</evidence>
<proteinExistence type="predicted"/>
<protein>
    <recommendedName>
        <fullName evidence="3">LysM domain-containing protein</fullName>
    </recommendedName>
</protein>
<dbReference type="Pfam" id="PF01476">
    <property type="entry name" value="LysM"/>
    <property type="match status" value="3"/>
</dbReference>
<evidence type="ECO:0000313" key="5">
    <source>
        <dbReference type="Proteomes" id="UP001219525"/>
    </source>
</evidence>
<feature type="domain" description="LysM" evidence="3">
    <location>
        <begin position="362"/>
        <end position="406"/>
    </location>
</feature>
<dbReference type="PANTHER" id="PTHR34997:SF1">
    <property type="entry name" value="PEPTIDOGLYCAN-BINDING LYSIN DOMAIN"/>
    <property type="match status" value="1"/>
</dbReference>
<dbReference type="EMBL" id="JARJCW010000139">
    <property type="protein sequence ID" value="KAJ7190996.1"/>
    <property type="molecule type" value="Genomic_DNA"/>
</dbReference>
<evidence type="ECO:0000256" key="2">
    <source>
        <dbReference type="ARBA" id="ARBA00023026"/>
    </source>
</evidence>
<evidence type="ECO:0000256" key="1">
    <source>
        <dbReference type="ARBA" id="ARBA00022669"/>
    </source>
</evidence>
<name>A0AAD6UND9_9AGAR</name>
<dbReference type="InterPro" id="IPR052210">
    <property type="entry name" value="LysM1-like"/>
</dbReference>